<dbReference type="Pfam" id="PF13302">
    <property type="entry name" value="Acetyltransf_3"/>
    <property type="match status" value="1"/>
</dbReference>
<keyword evidence="2" id="KW-0012">Acyltransferase</keyword>
<dbReference type="EMBL" id="JAVRER010000037">
    <property type="protein sequence ID" value="MDT0418044.1"/>
    <property type="molecule type" value="Genomic_DNA"/>
</dbReference>
<dbReference type="SUPFAM" id="SSF55729">
    <property type="entry name" value="Acyl-CoA N-acyltransferases (Nat)"/>
    <property type="match status" value="1"/>
</dbReference>
<dbReference type="Gene3D" id="3.40.630.30">
    <property type="match status" value="1"/>
</dbReference>
<organism evidence="5 6">
    <name type="scientific">Streptomyces evansiae</name>
    <dbReference type="NCBI Taxonomy" id="3075535"/>
    <lineage>
        <taxon>Bacteria</taxon>
        <taxon>Bacillati</taxon>
        <taxon>Actinomycetota</taxon>
        <taxon>Actinomycetes</taxon>
        <taxon>Kitasatosporales</taxon>
        <taxon>Streptomycetaceae</taxon>
        <taxon>Streptomyces</taxon>
    </lineage>
</organism>
<evidence type="ECO:0000259" key="4">
    <source>
        <dbReference type="PROSITE" id="PS51186"/>
    </source>
</evidence>
<sequence length="204" mass="21930">MTEGLVHPAPDTAAFPEFPRAPAPAPAPVLAEGPRTTLHALRHADGPAFVARVRESRALHHPWLSMPDDANAFAAYADRLGEPARAGFLLRTRADGALAGFVNINNIVHGAFRCGALGYGAFAGAEGRGHMTEGLGLLVRYAFTALGLHRLEINVQPENTASCALARRLGFRHEGYSPDYLYIDGAWRGHERFALTSERVAPDA</sequence>
<accession>A0ABD5E9E9</accession>
<reference evidence="6" key="1">
    <citation type="submission" date="2023-07" db="EMBL/GenBank/DDBJ databases">
        <title>30 novel species of actinomycetes from the DSMZ collection.</title>
        <authorList>
            <person name="Nouioui I."/>
        </authorList>
    </citation>
    <scope>NUCLEOTIDE SEQUENCE [LARGE SCALE GENOMIC DNA]</scope>
    <source>
        <strain evidence="6">DSM 41982</strain>
    </source>
</reference>
<comment type="similarity">
    <text evidence="3">Belongs to the acetyltransferase family. RimJ subfamily.</text>
</comment>
<dbReference type="Proteomes" id="UP001183607">
    <property type="component" value="Unassembled WGS sequence"/>
</dbReference>
<dbReference type="InterPro" id="IPR000182">
    <property type="entry name" value="GNAT_dom"/>
</dbReference>
<feature type="domain" description="N-acetyltransferase" evidence="4">
    <location>
        <begin position="36"/>
        <end position="198"/>
    </location>
</feature>
<dbReference type="PROSITE" id="PS51186">
    <property type="entry name" value="GNAT"/>
    <property type="match status" value="1"/>
</dbReference>
<gene>
    <name evidence="5" type="ORF">RM574_21390</name>
</gene>
<comment type="caution">
    <text evidence="5">The sequence shown here is derived from an EMBL/GenBank/DDBJ whole genome shotgun (WGS) entry which is preliminary data.</text>
</comment>
<dbReference type="GO" id="GO:0016746">
    <property type="term" value="F:acyltransferase activity"/>
    <property type="evidence" value="ECO:0007669"/>
    <property type="project" value="UniProtKB-KW"/>
</dbReference>
<dbReference type="RefSeq" id="WP_311677400.1">
    <property type="nucleotide sequence ID" value="NZ_JAVRER010000037.1"/>
</dbReference>
<proteinExistence type="inferred from homology"/>
<evidence type="ECO:0000256" key="3">
    <source>
        <dbReference type="ARBA" id="ARBA00038502"/>
    </source>
</evidence>
<dbReference type="PANTHER" id="PTHR43792:SF8">
    <property type="entry name" value="[RIBOSOMAL PROTEIN US5]-ALANINE N-ACETYLTRANSFERASE"/>
    <property type="match status" value="1"/>
</dbReference>
<dbReference type="InterPro" id="IPR051531">
    <property type="entry name" value="N-acetyltransferase"/>
</dbReference>
<keyword evidence="1 5" id="KW-0808">Transferase</keyword>
<dbReference type="AlphaFoldDB" id="A0ABD5E9E9"/>
<evidence type="ECO:0000313" key="6">
    <source>
        <dbReference type="Proteomes" id="UP001183607"/>
    </source>
</evidence>
<dbReference type="InterPro" id="IPR016181">
    <property type="entry name" value="Acyl_CoA_acyltransferase"/>
</dbReference>
<name>A0ABD5E9E9_9ACTN</name>
<dbReference type="EC" id="2.-.-.-" evidence="5"/>
<evidence type="ECO:0000256" key="1">
    <source>
        <dbReference type="ARBA" id="ARBA00022679"/>
    </source>
</evidence>
<evidence type="ECO:0000256" key="2">
    <source>
        <dbReference type="ARBA" id="ARBA00023315"/>
    </source>
</evidence>
<dbReference type="PANTHER" id="PTHR43792">
    <property type="entry name" value="GNAT FAMILY, PUTATIVE (AFU_ORTHOLOGUE AFUA_3G00765)-RELATED-RELATED"/>
    <property type="match status" value="1"/>
</dbReference>
<evidence type="ECO:0000313" key="5">
    <source>
        <dbReference type="EMBL" id="MDT0418044.1"/>
    </source>
</evidence>
<protein>
    <submittedName>
        <fullName evidence="5">GNAT family protein</fullName>
        <ecNumber evidence="5">2.-.-.-</ecNumber>
    </submittedName>
</protein>